<gene>
    <name evidence="3" type="ORF">B0H63DRAFT_92165</name>
</gene>
<keyword evidence="2" id="KW-0472">Membrane</keyword>
<dbReference type="AlphaFoldDB" id="A0AAE0JY76"/>
<feature type="region of interest" description="Disordered" evidence="1">
    <location>
        <begin position="132"/>
        <end position="164"/>
    </location>
</feature>
<evidence type="ECO:0000256" key="1">
    <source>
        <dbReference type="SAM" id="MobiDB-lite"/>
    </source>
</evidence>
<sequence length="197" mass="21820">NVAPSPPHDNLVLRIPPSISFSRTNGSLFLSARLGFQVSGPKPWLEWEGSTRKQIKNVFPIRTSRRRQVRPPARHDMAKSDPHVATAGAETEGGMSWTATVAVIFSVTAVVGLALCGLACLLIPRRRERGRVTPHTKTVEKRELELQDRQHAPANSPIDPVELYGDNQWRSSSCYSSRFSERFGASPAQHDRATSEV</sequence>
<dbReference type="EMBL" id="JAULSW010000012">
    <property type="protein sequence ID" value="KAK3366528.1"/>
    <property type="molecule type" value="Genomic_DNA"/>
</dbReference>
<name>A0AAE0JY76_9PEZI</name>
<evidence type="ECO:0000256" key="2">
    <source>
        <dbReference type="SAM" id="Phobius"/>
    </source>
</evidence>
<dbReference type="Proteomes" id="UP001285441">
    <property type="component" value="Unassembled WGS sequence"/>
</dbReference>
<reference evidence="3" key="1">
    <citation type="journal article" date="2023" name="Mol. Phylogenet. Evol.">
        <title>Genome-scale phylogeny and comparative genomics of the fungal order Sordariales.</title>
        <authorList>
            <person name="Hensen N."/>
            <person name="Bonometti L."/>
            <person name="Westerberg I."/>
            <person name="Brannstrom I.O."/>
            <person name="Guillou S."/>
            <person name="Cros-Aarteil S."/>
            <person name="Calhoun S."/>
            <person name="Haridas S."/>
            <person name="Kuo A."/>
            <person name="Mondo S."/>
            <person name="Pangilinan J."/>
            <person name="Riley R."/>
            <person name="LaButti K."/>
            <person name="Andreopoulos B."/>
            <person name="Lipzen A."/>
            <person name="Chen C."/>
            <person name="Yan M."/>
            <person name="Daum C."/>
            <person name="Ng V."/>
            <person name="Clum A."/>
            <person name="Steindorff A."/>
            <person name="Ohm R.A."/>
            <person name="Martin F."/>
            <person name="Silar P."/>
            <person name="Natvig D.O."/>
            <person name="Lalanne C."/>
            <person name="Gautier V."/>
            <person name="Ament-Velasquez S.L."/>
            <person name="Kruys A."/>
            <person name="Hutchinson M.I."/>
            <person name="Powell A.J."/>
            <person name="Barry K."/>
            <person name="Miller A.N."/>
            <person name="Grigoriev I.V."/>
            <person name="Debuchy R."/>
            <person name="Gladieux P."/>
            <person name="Hiltunen Thoren M."/>
            <person name="Johannesson H."/>
        </authorList>
    </citation>
    <scope>NUCLEOTIDE SEQUENCE</scope>
    <source>
        <strain evidence="3">CBS 232.78</strain>
    </source>
</reference>
<evidence type="ECO:0000313" key="4">
    <source>
        <dbReference type="Proteomes" id="UP001285441"/>
    </source>
</evidence>
<evidence type="ECO:0000313" key="3">
    <source>
        <dbReference type="EMBL" id="KAK3366528.1"/>
    </source>
</evidence>
<protein>
    <submittedName>
        <fullName evidence="3">Uncharacterized protein</fullName>
    </submittedName>
</protein>
<keyword evidence="2" id="KW-0812">Transmembrane</keyword>
<accession>A0AAE0JY76</accession>
<feature type="transmembrane region" description="Helical" evidence="2">
    <location>
        <begin position="101"/>
        <end position="123"/>
    </location>
</feature>
<proteinExistence type="predicted"/>
<comment type="caution">
    <text evidence="3">The sequence shown here is derived from an EMBL/GenBank/DDBJ whole genome shotgun (WGS) entry which is preliminary data.</text>
</comment>
<keyword evidence="2" id="KW-1133">Transmembrane helix</keyword>
<reference evidence="3" key="2">
    <citation type="submission" date="2023-06" db="EMBL/GenBank/DDBJ databases">
        <authorList>
            <consortium name="Lawrence Berkeley National Laboratory"/>
            <person name="Haridas S."/>
            <person name="Hensen N."/>
            <person name="Bonometti L."/>
            <person name="Westerberg I."/>
            <person name="Brannstrom I.O."/>
            <person name="Guillou S."/>
            <person name="Cros-Aarteil S."/>
            <person name="Calhoun S."/>
            <person name="Kuo A."/>
            <person name="Mondo S."/>
            <person name="Pangilinan J."/>
            <person name="Riley R."/>
            <person name="LaButti K."/>
            <person name="Andreopoulos B."/>
            <person name="Lipzen A."/>
            <person name="Chen C."/>
            <person name="Yanf M."/>
            <person name="Daum C."/>
            <person name="Ng V."/>
            <person name="Clum A."/>
            <person name="Steindorff A."/>
            <person name="Ohm R."/>
            <person name="Martin F."/>
            <person name="Silar P."/>
            <person name="Natvig D."/>
            <person name="Lalanne C."/>
            <person name="Gautier V."/>
            <person name="Ament-velasquez S.L."/>
            <person name="Kruys A."/>
            <person name="Hutchinson M.I."/>
            <person name="Powell A.J."/>
            <person name="Barry K."/>
            <person name="Miller A.N."/>
            <person name="Grigoriev I.V."/>
            <person name="Debuchy R."/>
            <person name="Gladieux P."/>
            <person name="Thoren M.H."/>
            <person name="Johannesson H."/>
        </authorList>
    </citation>
    <scope>NUCLEOTIDE SEQUENCE</scope>
    <source>
        <strain evidence="3">CBS 232.78</strain>
    </source>
</reference>
<keyword evidence="4" id="KW-1185">Reference proteome</keyword>
<organism evidence="3 4">
    <name type="scientific">Podospora didyma</name>
    <dbReference type="NCBI Taxonomy" id="330526"/>
    <lineage>
        <taxon>Eukaryota</taxon>
        <taxon>Fungi</taxon>
        <taxon>Dikarya</taxon>
        <taxon>Ascomycota</taxon>
        <taxon>Pezizomycotina</taxon>
        <taxon>Sordariomycetes</taxon>
        <taxon>Sordariomycetidae</taxon>
        <taxon>Sordariales</taxon>
        <taxon>Podosporaceae</taxon>
        <taxon>Podospora</taxon>
    </lineage>
</organism>
<feature type="non-terminal residue" evidence="3">
    <location>
        <position position="1"/>
    </location>
</feature>
<feature type="compositionally biased region" description="Basic and acidic residues" evidence="1">
    <location>
        <begin position="137"/>
        <end position="151"/>
    </location>
</feature>